<dbReference type="Proteomes" id="UP000233769">
    <property type="component" value="Chromosome tk0001"/>
</dbReference>
<gene>
    <name evidence="1" type="ORF">TK0001_4766</name>
</gene>
<sequence>MLERRILGRECHTQLQRAALREALAGDTFDLTLRGDADFLQKLAQFDIEAIFVHGISPGVMCSVVNS</sequence>
<organism evidence="1 2">
    <name type="scientific">Methylorubrum extorquens</name>
    <name type="common">Methylobacterium dichloromethanicum</name>
    <name type="synonym">Methylobacterium extorquens</name>
    <dbReference type="NCBI Taxonomy" id="408"/>
    <lineage>
        <taxon>Bacteria</taxon>
        <taxon>Pseudomonadati</taxon>
        <taxon>Pseudomonadota</taxon>
        <taxon>Alphaproteobacteria</taxon>
        <taxon>Hyphomicrobiales</taxon>
        <taxon>Methylobacteriaceae</taxon>
        <taxon>Methylorubrum</taxon>
    </lineage>
</organism>
<protein>
    <submittedName>
        <fullName evidence="1">Uncharacterized protein</fullName>
    </submittedName>
</protein>
<reference evidence="2" key="1">
    <citation type="submission" date="2017-10" db="EMBL/GenBank/DDBJ databases">
        <authorList>
            <person name="Regsiter A."/>
            <person name="William W."/>
        </authorList>
    </citation>
    <scope>NUCLEOTIDE SEQUENCE [LARGE SCALE GENOMIC DNA]</scope>
</reference>
<proteinExistence type="predicted"/>
<accession>A0A2N9AVH9</accession>
<name>A0A2N9AVH9_METEX</name>
<evidence type="ECO:0000313" key="1">
    <source>
        <dbReference type="EMBL" id="SOR31351.1"/>
    </source>
</evidence>
<evidence type="ECO:0000313" key="2">
    <source>
        <dbReference type="Proteomes" id="UP000233769"/>
    </source>
</evidence>
<dbReference type="EMBL" id="LT962688">
    <property type="protein sequence ID" value="SOR31351.1"/>
    <property type="molecule type" value="Genomic_DNA"/>
</dbReference>
<dbReference type="AlphaFoldDB" id="A0A2N9AVH9"/>